<evidence type="ECO:0000313" key="1">
    <source>
        <dbReference type="EMBL" id="MDX8044573.1"/>
    </source>
</evidence>
<proteinExistence type="predicted"/>
<accession>A0ACC6M110</accession>
<protein>
    <submittedName>
        <fullName evidence="1">Uncharacterized protein</fullName>
    </submittedName>
</protein>
<dbReference type="Proteomes" id="UP001277972">
    <property type="component" value="Unassembled WGS sequence"/>
</dbReference>
<dbReference type="EMBL" id="JAWZSR010000001">
    <property type="protein sequence ID" value="MDX8044573.1"/>
    <property type="molecule type" value="Genomic_DNA"/>
</dbReference>
<sequence length="204" mass="23503">MRKLWETLKTMSFKEAVDYIWEYYKLHIIGIIAAVVFLVSLLTTIFGKEEDTYELMIVSDIPYDVIEPFEQQINEQYFNDFRVAINNITSGGGSISELSYADVQKFWATIGASMADIIITNETIAQELVEQEGLLKIEEAIDLERLSDKNVQQYHLDMNDVYGIDTNQLAVFADYEVFQDKVVIIPINSENHAYTTEFLETLLQ</sequence>
<name>A0ACC6M110_9BACI</name>
<comment type="caution">
    <text evidence="1">The sequence shown here is derived from an EMBL/GenBank/DDBJ whole genome shotgun (WGS) entry which is preliminary data.</text>
</comment>
<organism evidence="1 2">
    <name type="scientific">Gracilibacillus pellucidus</name>
    <dbReference type="NCBI Taxonomy" id="3095368"/>
    <lineage>
        <taxon>Bacteria</taxon>
        <taxon>Bacillati</taxon>
        <taxon>Bacillota</taxon>
        <taxon>Bacilli</taxon>
        <taxon>Bacillales</taxon>
        <taxon>Bacillaceae</taxon>
        <taxon>Gracilibacillus</taxon>
    </lineage>
</organism>
<gene>
    <name evidence="1" type="ORF">SH601_01110</name>
</gene>
<keyword evidence="2" id="KW-1185">Reference proteome</keyword>
<reference evidence="1" key="1">
    <citation type="submission" date="2023-11" db="EMBL/GenBank/DDBJ databases">
        <title>Gracilibacillus pellucida a moderately halophilic bacterium isolated from saline soil in Xinjiang province.</title>
        <authorList>
            <person name="Zhang Z."/>
            <person name="Tan F."/>
            <person name="Wang Y."/>
            <person name="Xia M."/>
        </authorList>
    </citation>
    <scope>NUCLEOTIDE SEQUENCE</scope>
    <source>
        <strain evidence="1">S3-1-1</strain>
    </source>
</reference>
<evidence type="ECO:0000313" key="2">
    <source>
        <dbReference type="Proteomes" id="UP001277972"/>
    </source>
</evidence>